<reference evidence="3 5" key="2">
    <citation type="submission" date="2019-03" db="EMBL/GenBank/DDBJ databases">
        <title>Genomics of glacier-inhabiting Cryobacterium strains.</title>
        <authorList>
            <person name="Liu Q."/>
            <person name="Xin Y.-H."/>
        </authorList>
    </citation>
    <scope>NUCLEOTIDE SEQUENCE [LARGE SCALE GENOMIC DNA]</scope>
    <source>
        <strain evidence="3 5">Hh8</strain>
    </source>
</reference>
<feature type="transmembrane region" description="Helical" evidence="1">
    <location>
        <begin position="93"/>
        <end position="114"/>
    </location>
</feature>
<gene>
    <name evidence="3" type="ORF">E3O21_07885</name>
    <name evidence="2" type="ORF">SAMN05216368_101168</name>
</gene>
<keyword evidence="1" id="KW-1133">Transmembrane helix</keyword>
<keyword evidence="5" id="KW-1185">Reference proteome</keyword>
<dbReference type="Proteomes" id="UP000199639">
    <property type="component" value="Unassembled WGS sequence"/>
</dbReference>
<keyword evidence="1" id="KW-0472">Membrane</keyword>
<proteinExistence type="predicted"/>
<evidence type="ECO:0000313" key="5">
    <source>
        <dbReference type="Proteomes" id="UP000298252"/>
    </source>
</evidence>
<evidence type="ECO:0000256" key="1">
    <source>
        <dbReference type="SAM" id="Phobius"/>
    </source>
</evidence>
<sequence>MSAVIRTWLGFAALGAALIHLAVGVTAPFPLSVLLVGFGIAELGWGIATLATGRVLTPRIVVGAALIPVFIWGVTAALGSGLGVTSAQTGLPLYPMVVASLFNIFLAATVAIALRRAPNEIPTAVGAASPGTLTPGSPTPGGWRFLTGLVVGGFLLSALTTPALAATEVGSHAVPHGSHGVTELIVPDSGGHGSH</sequence>
<accession>A0A4V3I921</accession>
<dbReference type="AlphaFoldDB" id="A0A4V3I921"/>
<keyword evidence="1" id="KW-0812">Transmembrane</keyword>
<dbReference type="Proteomes" id="UP000298252">
    <property type="component" value="Unassembled WGS sequence"/>
</dbReference>
<reference evidence="2 4" key="1">
    <citation type="submission" date="2016-10" db="EMBL/GenBank/DDBJ databases">
        <authorList>
            <person name="Varghese N."/>
            <person name="Submissions S."/>
        </authorList>
    </citation>
    <scope>NUCLEOTIDE SEQUENCE [LARGE SCALE GENOMIC DNA]</scope>
    <source>
        <strain evidence="2 4">CGMCC 1.11215</strain>
    </source>
</reference>
<evidence type="ECO:0000313" key="3">
    <source>
        <dbReference type="EMBL" id="TFB77593.1"/>
    </source>
</evidence>
<feature type="transmembrane region" description="Helical" evidence="1">
    <location>
        <begin position="60"/>
        <end position="81"/>
    </location>
</feature>
<feature type="transmembrane region" description="Helical" evidence="1">
    <location>
        <begin position="34"/>
        <end position="53"/>
    </location>
</feature>
<name>A0A4V3I921_9MICO</name>
<protein>
    <submittedName>
        <fullName evidence="2">Uncharacterized protein</fullName>
    </submittedName>
</protein>
<dbReference type="EMBL" id="SOFD01000024">
    <property type="protein sequence ID" value="TFB77593.1"/>
    <property type="molecule type" value="Genomic_DNA"/>
</dbReference>
<dbReference type="EMBL" id="FNIB01000001">
    <property type="protein sequence ID" value="SDM50579.1"/>
    <property type="molecule type" value="Genomic_DNA"/>
</dbReference>
<evidence type="ECO:0000313" key="4">
    <source>
        <dbReference type="Proteomes" id="UP000199639"/>
    </source>
</evidence>
<dbReference type="RefSeq" id="WP_092338296.1">
    <property type="nucleotide sequence ID" value="NZ_FNIB01000001.1"/>
</dbReference>
<evidence type="ECO:0000313" key="2">
    <source>
        <dbReference type="EMBL" id="SDM50579.1"/>
    </source>
</evidence>
<organism evidence="2 4">
    <name type="scientific">Cryobacterium flavum</name>
    <dbReference type="NCBI Taxonomy" id="1424659"/>
    <lineage>
        <taxon>Bacteria</taxon>
        <taxon>Bacillati</taxon>
        <taxon>Actinomycetota</taxon>
        <taxon>Actinomycetes</taxon>
        <taxon>Micrococcales</taxon>
        <taxon>Microbacteriaceae</taxon>
        <taxon>Cryobacterium</taxon>
    </lineage>
</organism>